<gene>
    <name evidence="1" type="ORF">LOD99_5819</name>
</gene>
<keyword evidence="2" id="KW-1185">Reference proteome</keyword>
<protein>
    <submittedName>
        <fullName evidence="1">Uncharacterized protein</fullName>
    </submittedName>
</protein>
<sequence length="532" mass="62165">MAMSKKYSQFKGKDLPHESLNYDVYKPTLLPNSSKDNELQSLLVHLELGKEKVDYILENGHKFIDKPKVLARKVDIGIAKAEMITDALRNSNRKNIDSLTDEMSKKIQECMKDNPDMLNASDIALLTDIEEELVAAYLESKPLNEGQKRTISELYKSDFSVPDIHDSLGISMEKIQDHLDNTMLVFAGREGKKVLKIIFKYTKKVPTTKLIDNIRNNDLKLQDQLVCKLRRKNEHEYQEIFHYLKKFKETENFCQINTHLTIDDIIYINESSLDVEQLSIKFNKVETVIRDVLESYKPHELEERHYKNLQLQRIENIIILFGRETKAFLAYRMIISDSIESMILRAESIKRNDPMKVFEELLPLTFYYLKCSLPFDDITRIIAKTCRITLTTHEIFHIIFQLSDPILKGRAGWNPIGKSHLLDLIFETDFERGNPRKSAFHLNSIDIQMTKNLFAKVEDRHPKEATKLAYIDCHGYSDMSVIHTICQYLDVALIHVSHFDFINHKGKIMEDIQRFDYINVCTYLSEIMREKM</sequence>
<name>A0AAV7JNG4_9METZ</name>
<comment type="caution">
    <text evidence="1">The sequence shown here is derived from an EMBL/GenBank/DDBJ whole genome shotgun (WGS) entry which is preliminary data.</text>
</comment>
<dbReference type="EMBL" id="JAKMXF010000311">
    <property type="protein sequence ID" value="KAI6650382.1"/>
    <property type="molecule type" value="Genomic_DNA"/>
</dbReference>
<proteinExistence type="predicted"/>
<dbReference type="AlphaFoldDB" id="A0AAV7JNG4"/>
<organism evidence="1 2">
    <name type="scientific">Oopsacas minuta</name>
    <dbReference type="NCBI Taxonomy" id="111878"/>
    <lineage>
        <taxon>Eukaryota</taxon>
        <taxon>Metazoa</taxon>
        <taxon>Porifera</taxon>
        <taxon>Hexactinellida</taxon>
        <taxon>Hexasterophora</taxon>
        <taxon>Lyssacinosida</taxon>
        <taxon>Leucopsacidae</taxon>
        <taxon>Oopsacas</taxon>
    </lineage>
</organism>
<dbReference type="Proteomes" id="UP001165289">
    <property type="component" value="Unassembled WGS sequence"/>
</dbReference>
<evidence type="ECO:0000313" key="1">
    <source>
        <dbReference type="EMBL" id="KAI6650382.1"/>
    </source>
</evidence>
<accession>A0AAV7JNG4</accession>
<reference evidence="1 2" key="1">
    <citation type="journal article" date="2023" name="BMC Biol.">
        <title>The compact genome of the sponge Oopsacas minuta (Hexactinellida) is lacking key metazoan core genes.</title>
        <authorList>
            <person name="Santini S."/>
            <person name="Schenkelaars Q."/>
            <person name="Jourda C."/>
            <person name="Duchesne M."/>
            <person name="Belahbib H."/>
            <person name="Rocher C."/>
            <person name="Selva M."/>
            <person name="Riesgo A."/>
            <person name="Vervoort M."/>
            <person name="Leys S.P."/>
            <person name="Kodjabachian L."/>
            <person name="Le Bivic A."/>
            <person name="Borchiellini C."/>
            <person name="Claverie J.M."/>
            <person name="Renard E."/>
        </authorList>
    </citation>
    <scope>NUCLEOTIDE SEQUENCE [LARGE SCALE GENOMIC DNA]</scope>
    <source>
        <strain evidence="1">SPO-2</strain>
    </source>
</reference>
<evidence type="ECO:0000313" key="2">
    <source>
        <dbReference type="Proteomes" id="UP001165289"/>
    </source>
</evidence>